<dbReference type="AlphaFoldDB" id="A0A2W7TUI3"/>
<name>A0A2W7TUI3_9FLAO</name>
<dbReference type="OrthoDB" id="975117at2"/>
<dbReference type="InterPro" id="IPR025970">
    <property type="entry name" value="SusE"/>
</dbReference>
<protein>
    <recommendedName>
        <fullName evidence="1">SusE outer membrane protein domain-containing protein</fullName>
    </recommendedName>
</protein>
<dbReference type="Gene3D" id="2.60.40.3620">
    <property type="match status" value="1"/>
</dbReference>
<dbReference type="EMBL" id="QKXH01000011">
    <property type="protein sequence ID" value="PZX92400.1"/>
    <property type="molecule type" value="Genomic_DNA"/>
</dbReference>
<keyword evidence="3" id="KW-1185">Reference proteome</keyword>
<dbReference type="GO" id="GO:0019867">
    <property type="term" value="C:outer membrane"/>
    <property type="evidence" value="ECO:0007669"/>
    <property type="project" value="InterPro"/>
</dbReference>
<dbReference type="GO" id="GO:2001070">
    <property type="term" value="F:starch binding"/>
    <property type="evidence" value="ECO:0007669"/>
    <property type="project" value="InterPro"/>
</dbReference>
<evidence type="ECO:0000313" key="2">
    <source>
        <dbReference type="EMBL" id="PZX92400.1"/>
    </source>
</evidence>
<accession>A0A2W7TUI3</accession>
<dbReference type="RefSeq" id="WP_111411197.1">
    <property type="nucleotide sequence ID" value="NZ_QKXH01000011.1"/>
</dbReference>
<proteinExistence type="predicted"/>
<comment type="caution">
    <text evidence="2">The sequence shown here is derived from an EMBL/GenBank/DDBJ whole genome shotgun (WGS) entry which is preliminary data.</text>
</comment>
<dbReference type="CDD" id="cd12956">
    <property type="entry name" value="CBM_SusE-F_like"/>
    <property type="match status" value="1"/>
</dbReference>
<evidence type="ECO:0000313" key="3">
    <source>
        <dbReference type="Proteomes" id="UP000249177"/>
    </source>
</evidence>
<dbReference type="PROSITE" id="PS51257">
    <property type="entry name" value="PROKAR_LIPOPROTEIN"/>
    <property type="match status" value="1"/>
</dbReference>
<organism evidence="2 3">
    <name type="scientific">Flavobacterium aquariorum</name>
    <dbReference type="NCBI Taxonomy" id="2217670"/>
    <lineage>
        <taxon>Bacteria</taxon>
        <taxon>Pseudomonadati</taxon>
        <taxon>Bacteroidota</taxon>
        <taxon>Flavobacteriia</taxon>
        <taxon>Flavobacteriales</taxon>
        <taxon>Flavobacteriaceae</taxon>
        <taxon>Flavobacterium</taxon>
    </lineage>
</organism>
<dbReference type="Pfam" id="PF14292">
    <property type="entry name" value="SusE"/>
    <property type="match status" value="1"/>
</dbReference>
<reference evidence="2 3" key="1">
    <citation type="submission" date="2018-06" db="EMBL/GenBank/DDBJ databases">
        <title>Flavobacterium sp IMCC34762, genome.</title>
        <authorList>
            <person name="Joung Y."/>
            <person name="Cho J."/>
            <person name="Song J."/>
        </authorList>
    </citation>
    <scope>NUCLEOTIDE SEQUENCE [LARGE SCALE GENOMIC DNA]</scope>
    <source>
        <strain evidence="2 3">IMCC34762</strain>
    </source>
</reference>
<feature type="domain" description="SusE outer membrane protein" evidence="1">
    <location>
        <begin position="25"/>
        <end position="132"/>
    </location>
</feature>
<dbReference type="Proteomes" id="UP000249177">
    <property type="component" value="Unassembled WGS sequence"/>
</dbReference>
<gene>
    <name evidence="2" type="ORF">DOS84_16470</name>
</gene>
<sequence>MKNIFKQSAIAMLFMTVVSCVPTEDSDLTVMVPSETPELLAPVDGSVFILDKSKPENQAATIVWDYAKYEGTQTVINYEVEMAKAGTDFKVINVISKTTERIVALTVAQLNQAALDSGLKPNVENEAEIRIKSVIGTSGIPQYSNVIKIKVTPYPAWDDWGIIGSATPGGWDADTDLDYDLATKKYTYNGALAVGEYKFRKDNGWDVNYGDDGNDLTLEPGGANIPITTAGNYTIVIDFTAKTYTITKN</sequence>
<evidence type="ECO:0000259" key="1">
    <source>
        <dbReference type="Pfam" id="PF14292"/>
    </source>
</evidence>